<proteinExistence type="predicted"/>
<feature type="transmembrane region" description="Helical" evidence="1">
    <location>
        <begin position="120"/>
        <end position="145"/>
    </location>
</feature>
<dbReference type="Proteomes" id="UP000029443">
    <property type="component" value="Unassembled WGS sequence"/>
</dbReference>
<dbReference type="PANTHER" id="PTHR40031:SF1">
    <property type="entry name" value="MEMBRANE-BOUND METAL-DEPENDENT HYDROLASE"/>
    <property type="match status" value="1"/>
</dbReference>
<feature type="transmembrane region" description="Helical" evidence="1">
    <location>
        <begin position="88"/>
        <end position="108"/>
    </location>
</feature>
<reference evidence="2 3" key="1">
    <citation type="submission" date="2012-09" db="EMBL/GenBank/DDBJ databases">
        <title>Genome Sequence of alkane-degrading Bacterium Alcanivorax jadensis T9.</title>
        <authorList>
            <person name="Lai Q."/>
            <person name="Shao Z."/>
        </authorList>
    </citation>
    <scope>NUCLEOTIDE SEQUENCE [LARGE SCALE GENOMIC DNA]</scope>
    <source>
        <strain evidence="2 3">T9</strain>
    </source>
</reference>
<keyword evidence="1" id="KW-0472">Membrane</keyword>
<dbReference type="InterPro" id="IPR053170">
    <property type="entry name" value="Transcription_regulator"/>
</dbReference>
<evidence type="ECO:0008006" key="4">
    <source>
        <dbReference type="Google" id="ProtNLM"/>
    </source>
</evidence>
<keyword evidence="3" id="KW-1185">Reference proteome</keyword>
<evidence type="ECO:0000256" key="1">
    <source>
        <dbReference type="SAM" id="Phobius"/>
    </source>
</evidence>
<dbReference type="InterPro" id="IPR007404">
    <property type="entry name" value="YdjM-like"/>
</dbReference>
<gene>
    <name evidence="2" type="ORF">T9A_03190</name>
</gene>
<accession>A0ABR4W8S5</accession>
<dbReference type="RefSeq" id="WP_035250511.1">
    <property type="nucleotide sequence ID" value="NZ_ARXU01000018.1"/>
</dbReference>
<name>A0ABR4W8S5_9GAMM</name>
<keyword evidence="1" id="KW-0812">Transmembrane</keyword>
<organism evidence="2 3">
    <name type="scientific">Alcanivorax jadensis T9</name>
    <dbReference type="NCBI Taxonomy" id="1177181"/>
    <lineage>
        <taxon>Bacteria</taxon>
        <taxon>Pseudomonadati</taxon>
        <taxon>Pseudomonadota</taxon>
        <taxon>Gammaproteobacteria</taxon>
        <taxon>Oceanospirillales</taxon>
        <taxon>Alcanivoracaceae</taxon>
        <taxon>Alcanivorax</taxon>
    </lineage>
</organism>
<dbReference type="PANTHER" id="PTHR40031">
    <property type="entry name" value="HYPOTHETICAL MEMBRANE SPANNING PROTEIN"/>
    <property type="match status" value="1"/>
</dbReference>
<protein>
    <recommendedName>
        <fullName evidence="4">Integral membrane protein</fullName>
    </recommendedName>
</protein>
<keyword evidence="1" id="KW-1133">Transmembrane helix</keyword>
<evidence type="ECO:0000313" key="3">
    <source>
        <dbReference type="Proteomes" id="UP000029443"/>
    </source>
</evidence>
<comment type="caution">
    <text evidence="2">The sequence shown here is derived from an EMBL/GenBank/DDBJ whole genome shotgun (WGS) entry which is preliminary data.</text>
</comment>
<evidence type="ECO:0000313" key="2">
    <source>
        <dbReference type="EMBL" id="KGD59808.1"/>
    </source>
</evidence>
<dbReference type="Pfam" id="PF04307">
    <property type="entry name" value="YdjM"/>
    <property type="match status" value="1"/>
</dbReference>
<sequence length="347" mass="38186">MDSLSQVVLGASVGGAVMGRTLGRSALLGGALLGTLPDLDVLIDYGDAVANFTEHRGFSHSLLVLLPASLLLAWVLQRWRPAISLWRWWAFTGLCLLTHPLLDSFTTYGTRLFWPLGDPVAISSIFIIDPLYTLPLLFAVLWALWRPPARTALATGLTLSSLYLCWSMMAQQWMTQRVMPVLAERGLDQAPRLVQPMPFSTLLWRVTVLGEQQRLEIVTGVLDSGDALTVETFPRSPQDYAEAMQVPAGRKLAWFTRGFIDVEAGPDQLLVTDIRLGVPGLHPFQFVLAEHKDGGWKALPSYKLPRPMANPQAWPALLDRTLARQPILCLTTLEALPAGSACPSVMP</sequence>
<feature type="transmembrane region" description="Helical" evidence="1">
    <location>
        <begin position="152"/>
        <end position="169"/>
    </location>
</feature>
<dbReference type="EMBL" id="ARXU01000018">
    <property type="protein sequence ID" value="KGD59808.1"/>
    <property type="molecule type" value="Genomic_DNA"/>
</dbReference>
<feature type="transmembrane region" description="Helical" evidence="1">
    <location>
        <begin position="58"/>
        <end position="76"/>
    </location>
</feature>